<reference evidence="1" key="1">
    <citation type="journal article" date="2014" name="Front. Microbiol.">
        <title>High frequency of phylogenetically diverse reductive dehalogenase-homologous genes in deep subseafloor sedimentary metagenomes.</title>
        <authorList>
            <person name="Kawai M."/>
            <person name="Futagami T."/>
            <person name="Toyoda A."/>
            <person name="Takaki Y."/>
            <person name="Nishi S."/>
            <person name="Hori S."/>
            <person name="Arai W."/>
            <person name="Tsubouchi T."/>
            <person name="Morono Y."/>
            <person name="Uchiyama I."/>
            <person name="Ito T."/>
            <person name="Fujiyama A."/>
            <person name="Inagaki F."/>
            <person name="Takami H."/>
        </authorList>
    </citation>
    <scope>NUCLEOTIDE SEQUENCE</scope>
    <source>
        <strain evidence="1">Expedition CK06-06</strain>
    </source>
</reference>
<dbReference type="AlphaFoldDB" id="X1M384"/>
<protein>
    <submittedName>
        <fullName evidence="1">Uncharacterized protein</fullName>
    </submittedName>
</protein>
<comment type="caution">
    <text evidence="1">The sequence shown here is derived from an EMBL/GenBank/DDBJ whole genome shotgun (WGS) entry which is preliminary data.</text>
</comment>
<gene>
    <name evidence="1" type="ORF">S06H3_15767</name>
</gene>
<proteinExistence type="predicted"/>
<accession>X1M384</accession>
<sequence length="111" mass="13477">MYEDLYLPEFKKALKKYKHWKGRIGKKVKSILKDPYYNSEPLKYEMEGLRSRNFDKNFRFIYVVCEECKEKNLQTEMSNKYCYKDNIECVSIPDKTVIFGTFSKHDDAYHF</sequence>
<evidence type="ECO:0000313" key="1">
    <source>
        <dbReference type="EMBL" id="GAI12506.1"/>
    </source>
</evidence>
<name>X1M384_9ZZZZ</name>
<organism evidence="1">
    <name type="scientific">marine sediment metagenome</name>
    <dbReference type="NCBI Taxonomy" id="412755"/>
    <lineage>
        <taxon>unclassified sequences</taxon>
        <taxon>metagenomes</taxon>
        <taxon>ecological metagenomes</taxon>
    </lineage>
</organism>
<dbReference type="SUPFAM" id="SSF143011">
    <property type="entry name" value="RelE-like"/>
    <property type="match status" value="1"/>
</dbReference>
<dbReference type="Gene3D" id="3.30.2310.20">
    <property type="entry name" value="RelE-like"/>
    <property type="match status" value="1"/>
</dbReference>
<dbReference type="EMBL" id="BARV01007770">
    <property type="protein sequence ID" value="GAI12506.1"/>
    <property type="molecule type" value="Genomic_DNA"/>
</dbReference>
<dbReference type="InterPro" id="IPR035093">
    <property type="entry name" value="RelE/ParE_toxin_dom_sf"/>
</dbReference>